<gene>
    <name evidence="1" type="ORF">GBAR_LOCUS17897</name>
</gene>
<comment type="caution">
    <text evidence="1">The sequence shown here is derived from an EMBL/GenBank/DDBJ whole genome shotgun (WGS) entry which is preliminary data.</text>
</comment>
<reference evidence="1" key="1">
    <citation type="submission" date="2023-03" db="EMBL/GenBank/DDBJ databases">
        <authorList>
            <person name="Steffen K."/>
            <person name="Cardenas P."/>
        </authorList>
    </citation>
    <scope>NUCLEOTIDE SEQUENCE</scope>
</reference>
<protein>
    <submittedName>
        <fullName evidence="1">Uncharacterized protein</fullName>
    </submittedName>
</protein>
<proteinExistence type="predicted"/>
<name>A0AA35WSU3_GEOBA</name>
<keyword evidence="2" id="KW-1185">Reference proteome</keyword>
<evidence type="ECO:0000313" key="2">
    <source>
        <dbReference type="Proteomes" id="UP001174909"/>
    </source>
</evidence>
<dbReference type="EMBL" id="CASHTH010002544">
    <property type="protein sequence ID" value="CAI8031539.1"/>
    <property type="molecule type" value="Genomic_DNA"/>
</dbReference>
<evidence type="ECO:0000313" key="1">
    <source>
        <dbReference type="EMBL" id="CAI8031539.1"/>
    </source>
</evidence>
<accession>A0AA35WSU3</accession>
<sequence>MLMFGILLLDNVTKADRQVKEINKSTRHCSIFPHFYTGVHIEGDKYKRRGDGLDVTNNAHY</sequence>
<dbReference type="AlphaFoldDB" id="A0AA35WSU3"/>
<organism evidence="1 2">
    <name type="scientific">Geodia barretti</name>
    <name type="common">Barrett's horny sponge</name>
    <dbReference type="NCBI Taxonomy" id="519541"/>
    <lineage>
        <taxon>Eukaryota</taxon>
        <taxon>Metazoa</taxon>
        <taxon>Porifera</taxon>
        <taxon>Demospongiae</taxon>
        <taxon>Heteroscleromorpha</taxon>
        <taxon>Tetractinellida</taxon>
        <taxon>Astrophorina</taxon>
        <taxon>Geodiidae</taxon>
        <taxon>Geodia</taxon>
    </lineage>
</organism>
<dbReference type="Proteomes" id="UP001174909">
    <property type="component" value="Unassembled WGS sequence"/>
</dbReference>